<feature type="region of interest" description="Disordered" evidence="1">
    <location>
        <begin position="93"/>
        <end position="127"/>
    </location>
</feature>
<feature type="compositionally biased region" description="Basic and acidic residues" evidence="1">
    <location>
        <begin position="93"/>
        <end position="103"/>
    </location>
</feature>
<reference evidence="2" key="1">
    <citation type="submission" date="2015-07" db="EMBL/GenBank/DDBJ databases">
        <title>Elucidating the P. pachyrhizi secretome and potential effectors.</title>
        <authorList>
            <person name="de Carvalho M.C.C.G."/>
            <person name="Nascimento L.C."/>
            <person name="Darben L.M."/>
            <person name="Polizel-Podanosqui A.M."/>
            <person name="Lopes-Caitar V.S."/>
            <person name="Rocha C.S."/>
            <person name="Qi M."/>
            <person name="Carazolle M."/>
            <person name="Kuwahara M.K."/>
            <person name="Pereira G.A.G."/>
            <person name="Abdelnoor R.V."/>
            <person name="Whitham S.A."/>
            <person name="Marcelino-Guimaraes F.C."/>
        </authorList>
    </citation>
    <scope>NUCLEOTIDE SEQUENCE</scope>
</reference>
<evidence type="ECO:0000313" key="2">
    <source>
        <dbReference type="EMBL" id="ALL40754.1"/>
    </source>
</evidence>
<feature type="region of interest" description="Disordered" evidence="1">
    <location>
        <begin position="1"/>
        <end position="52"/>
    </location>
</feature>
<sequence length="127" mass="14174">MESQADEKKLENVSSEEIRTEPLLLTSAQAESETKTEEPQALKMNGGSVTLDHLGPMVINTDGTISRISNWANLSEIERTRTLRLVAQRNEARISRLKTKEESSAQNTDQAESNQKGFKTEPSKDEL</sequence>
<protein>
    <submittedName>
        <fullName evidence="2">Uncharacterized protein</fullName>
    </submittedName>
</protein>
<accession>A0A0S1MIR1</accession>
<feature type="compositionally biased region" description="Polar residues" evidence="1">
    <location>
        <begin position="104"/>
        <end position="117"/>
    </location>
</feature>
<feature type="compositionally biased region" description="Basic and acidic residues" evidence="1">
    <location>
        <begin position="1"/>
        <end position="20"/>
    </location>
</feature>
<dbReference type="AlphaFoldDB" id="A0A0S1MIR1"/>
<dbReference type="PANTHER" id="PTHR39474:SF1">
    <property type="entry name" value="FUNGAL SPECIFIC TRANSCRIPTION FACTOR"/>
    <property type="match status" value="1"/>
</dbReference>
<name>A0A0S1MIR1_PHAPC</name>
<dbReference type="PANTHER" id="PTHR39474">
    <property type="entry name" value="UNNAMED PRODUCT"/>
    <property type="match status" value="1"/>
</dbReference>
<organism evidence="2">
    <name type="scientific">Phakopsora pachyrhizi</name>
    <name type="common">Asian soybean rust disease fungus</name>
    <dbReference type="NCBI Taxonomy" id="170000"/>
    <lineage>
        <taxon>Eukaryota</taxon>
        <taxon>Fungi</taxon>
        <taxon>Dikarya</taxon>
        <taxon>Basidiomycota</taxon>
        <taxon>Pucciniomycotina</taxon>
        <taxon>Pucciniomycetes</taxon>
        <taxon>Pucciniales</taxon>
        <taxon>Phakopsoraceae</taxon>
        <taxon>Phakopsora</taxon>
    </lineage>
</organism>
<feature type="compositionally biased region" description="Basic and acidic residues" evidence="1">
    <location>
        <begin position="118"/>
        <end position="127"/>
    </location>
</feature>
<proteinExistence type="evidence at transcript level"/>
<dbReference type="EMBL" id="KT246663">
    <property type="protein sequence ID" value="ALL40754.1"/>
    <property type="molecule type" value="mRNA"/>
</dbReference>
<evidence type="ECO:0000256" key="1">
    <source>
        <dbReference type="SAM" id="MobiDB-lite"/>
    </source>
</evidence>